<dbReference type="Proteomes" id="UP000585681">
    <property type="component" value="Unassembled WGS sequence"/>
</dbReference>
<dbReference type="PANTHER" id="PTHR22916">
    <property type="entry name" value="GLYCOSYLTRANSFERASE"/>
    <property type="match status" value="1"/>
</dbReference>
<dbReference type="PANTHER" id="PTHR22916:SF3">
    <property type="entry name" value="UDP-GLCNAC:BETAGAL BETA-1,3-N-ACETYLGLUCOSAMINYLTRANSFERASE-LIKE PROTEIN 1"/>
    <property type="match status" value="1"/>
</dbReference>
<dbReference type="EMBL" id="JACIEQ010000004">
    <property type="protein sequence ID" value="MBB4023092.1"/>
    <property type="molecule type" value="Genomic_DNA"/>
</dbReference>
<keyword evidence="2" id="KW-0808">Transferase</keyword>
<feature type="domain" description="Glycosyltransferase 2-like" evidence="1">
    <location>
        <begin position="21"/>
        <end position="131"/>
    </location>
</feature>
<keyword evidence="3" id="KW-1185">Reference proteome</keyword>
<accession>A0A840CG58</accession>
<dbReference type="RefSeq" id="WP_054539281.1">
    <property type="nucleotide sequence ID" value="NZ_JACIEQ010000004.1"/>
</dbReference>
<protein>
    <submittedName>
        <fullName evidence="2">Glycosyltransferase involved in cell wall biosynthesis</fullName>
    </submittedName>
</protein>
<dbReference type="Pfam" id="PF00535">
    <property type="entry name" value="Glycos_transf_2"/>
    <property type="match status" value="1"/>
</dbReference>
<gene>
    <name evidence="2" type="ORF">GGR17_002914</name>
</gene>
<dbReference type="AlphaFoldDB" id="A0A840CG58"/>
<dbReference type="InterPro" id="IPR001173">
    <property type="entry name" value="Glyco_trans_2-like"/>
</dbReference>
<dbReference type="Gene3D" id="3.90.550.10">
    <property type="entry name" value="Spore Coat Polysaccharide Biosynthesis Protein SpsA, Chain A"/>
    <property type="match status" value="1"/>
</dbReference>
<organism evidence="2 3">
    <name type="scientific">Actibacterium naphthalenivorans</name>
    <dbReference type="NCBI Taxonomy" id="1614693"/>
    <lineage>
        <taxon>Bacteria</taxon>
        <taxon>Pseudomonadati</taxon>
        <taxon>Pseudomonadota</taxon>
        <taxon>Alphaproteobacteria</taxon>
        <taxon>Rhodobacterales</taxon>
        <taxon>Roseobacteraceae</taxon>
        <taxon>Actibacterium</taxon>
    </lineage>
</organism>
<dbReference type="InterPro" id="IPR029044">
    <property type="entry name" value="Nucleotide-diphossugar_trans"/>
</dbReference>
<evidence type="ECO:0000313" key="3">
    <source>
        <dbReference type="Proteomes" id="UP000585681"/>
    </source>
</evidence>
<proteinExistence type="predicted"/>
<reference evidence="2" key="1">
    <citation type="submission" date="2020-08" db="EMBL/GenBank/DDBJ databases">
        <title>Genomic Encyclopedia of Type Strains, Phase IV (KMG-IV): sequencing the most valuable type-strain genomes for metagenomic binning, comparative biology and taxonomic classification.</title>
        <authorList>
            <person name="Goeker M."/>
        </authorList>
    </citation>
    <scope>NUCLEOTIDE SEQUENCE [LARGE SCALE GENOMIC DNA]</scope>
    <source>
        <strain evidence="2">DSM 105040</strain>
    </source>
</reference>
<sequence>MTSETTSVTTAPGDAPKVSGIIIFLNGEAYLAEAIESVLSQTMTDWELILVDDGSTDGATAIAQRYAAAHPGRIIYTEHPGHENRGMSASRNAGLHLARGEFIAFLDADDIWLPERLAVHTRILAEHPDVSMVMGPTLLWSNWNSENLPRRRPWLASDIQTELGLPVGQVLEPPIVAIGFLENHGGNVPGICSLLVRREDLLAVGGFEASFRTLYEDQVFFFKMTLHYRVITTDQVLDYYRQHPDSACHQAGGSAGDAAMRPVFLEWLQDYMIKNGFTSRRLWRAFRAEMFRFDRPRLWRLLNIPTALTDRVNMRIRRLVIFLLTPRFYNYLRRRFRLGVVDIEDVH</sequence>
<dbReference type="GO" id="GO:0016758">
    <property type="term" value="F:hexosyltransferase activity"/>
    <property type="evidence" value="ECO:0007669"/>
    <property type="project" value="UniProtKB-ARBA"/>
</dbReference>
<evidence type="ECO:0000313" key="2">
    <source>
        <dbReference type="EMBL" id="MBB4023092.1"/>
    </source>
</evidence>
<name>A0A840CG58_9RHOB</name>
<dbReference type="SUPFAM" id="SSF53448">
    <property type="entry name" value="Nucleotide-diphospho-sugar transferases"/>
    <property type="match status" value="1"/>
</dbReference>
<dbReference type="CDD" id="cd00761">
    <property type="entry name" value="Glyco_tranf_GTA_type"/>
    <property type="match status" value="1"/>
</dbReference>
<comment type="caution">
    <text evidence="2">The sequence shown here is derived from an EMBL/GenBank/DDBJ whole genome shotgun (WGS) entry which is preliminary data.</text>
</comment>
<evidence type="ECO:0000259" key="1">
    <source>
        <dbReference type="Pfam" id="PF00535"/>
    </source>
</evidence>